<evidence type="ECO:0000313" key="2">
    <source>
        <dbReference type="Proteomes" id="UP000012099"/>
    </source>
</evidence>
<keyword evidence="2" id="KW-1185">Reference proteome</keyword>
<comment type="caution">
    <text evidence="1">The sequence shown here is derived from an EMBL/GenBank/DDBJ whole genome shotgun (WGS) entry which is preliminary data.</text>
</comment>
<protein>
    <recommendedName>
        <fullName evidence="3">Lipoprotein</fullName>
    </recommendedName>
</protein>
<accession>A0ABP2TB47</accession>
<evidence type="ECO:0008006" key="3">
    <source>
        <dbReference type="Google" id="ProtNLM"/>
    </source>
</evidence>
<dbReference type="EMBL" id="AHMH02000051">
    <property type="protein sequence ID" value="EMN01518.1"/>
    <property type="molecule type" value="Genomic_DNA"/>
</dbReference>
<reference evidence="1 2" key="1">
    <citation type="submission" date="2013-01" db="EMBL/GenBank/DDBJ databases">
        <authorList>
            <person name="Harkins D.M."/>
            <person name="Durkin A.S."/>
            <person name="Brinkac L.M."/>
            <person name="Haft D.H."/>
            <person name="Selengut J.D."/>
            <person name="Sanka R."/>
            <person name="DePew J."/>
            <person name="Purushe J."/>
            <person name="Whelen A.C."/>
            <person name="Vinetz J.M."/>
            <person name="Sutton G.G."/>
            <person name="Nierman W.C."/>
            <person name="Fouts D.E."/>
        </authorList>
    </citation>
    <scope>NUCLEOTIDE SEQUENCE [LARGE SCALE GENOMIC DNA]</scope>
    <source>
        <strain evidence="1 2">2007001578</strain>
    </source>
</reference>
<gene>
    <name evidence="1" type="ORF">LEP1GSC035_4436</name>
</gene>
<evidence type="ECO:0000313" key="1">
    <source>
        <dbReference type="EMBL" id="EMN01518.1"/>
    </source>
</evidence>
<sequence>MFNCKIQVNDFLNSVCYCCCLAQIHTETIILNRLNQTILVRNEHFPFLVLFYKFEKKL</sequence>
<proteinExistence type="predicted"/>
<organism evidence="1 2">
    <name type="scientific">Leptospira noguchii str. 2007001578</name>
    <dbReference type="NCBI Taxonomy" id="1049974"/>
    <lineage>
        <taxon>Bacteria</taxon>
        <taxon>Pseudomonadati</taxon>
        <taxon>Spirochaetota</taxon>
        <taxon>Spirochaetia</taxon>
        <taxon>Leptospirales</taxon>
        <taxon>Leptospiraceae</taxon>
        <taxon>Leptospira</taxon>
    </lineage>
</organism>
<dbReference type="Proteomes" id="UP000012099">
    <property type="component" value="Unassembled WGS sequence"/>
</dbReference>
<name>A0ABP2TB47_9LEPT</name>